<organism evidence="3 4">
    <name type="scientific">Chitinophaga sancti</name>
    <dbReference type="NCBI Taxonomy" id="1004"/>
    <lineage>
        <taxon>Bacteria</taxon>
        <taxon>Pseudomonadati</taxon>
        <taxon>Bacteroidota</taxon>
        <taxon>Chitinophagia</taxon>
        <taxon>Chitinophagales</taxon>
        <taxon>Chitinophagaceae</taxon>
        <taxon>Chitinophaga</taxon>
    </lineage>
</organism>
<evidence type="ECO:0000256" key="1">
    <source>
        <dbReference type="SAM" id="SignalP"/>
    </source>
</evidence>
<evidence type="ECO:0000259" key="2">
    <source>
        <dbReference type="Pfam" id="PF18962"/>
    </source>
</evidence>
<keyword evidence="4" id="KW-1185">Reference proteome</keyword>
<gene>
    <name evidence="3" type="ORF">SR876_24460</name>
</gene>
<feature type="chain" id="PRO_5046331158" evidence="1">
    <location>
        <begin position="21"/>
        <end position="951"/>
    </location>
</feature>
<evidence type="ECO:0000313" key="4">
    <source>
        <dbReference type="Proteomes" id="UP001326715"/>
    </source>
</evidence>
<reference evidence="3 4" key="1">
    <citation type="submission" date="2023-11" db="EMBL/GenBank/DDBJ databases">
        <title>MicrobeMod: A computational toolkit for identifying prokaryotic methylation and restriction-modification with nanopore sequencing.</title>
        <authorList>
            <person name="Crits-Christoph A."/>
            <person name="Kang S.C."/>
            <person name="Lee H."/>
            <person name="Ostrov N."/>
        </authorList>
    </citation>
    <scope>NUCLEOTIDE SEQUENCE [LARGE SCALE GENOMIC DNA]</scope>
    <source>
        <strain evidence="3 4">ATCC 23090</strain>
    </source>
</reference>
<sequence length="951" mass="102261">MYKCYLLLILSLISTLCMHAQVSVNASIGLPDSTYSTLKRAFDAINAGTHQGVINISITGSTTETSTAKLNASGGTSNYVTIKIRPTVVCSLRGNLPSAMIDLNGADSVIIDGRIHDSDTVRSLTITNIHSSLTVRSSTIRFINGAQGNTIRYCNIEGSGQTKESGNIVLGETAVNTTLKNAYNVIDHNDIRPANNRGMLYGILGRFILQNLGYNYYNTFSNNLVHGFYNYNTANIDIPFTAGIYLTYHEGFITVSGNSIYQTDTINQSQYFMYLEPTANWNINKDNYIGGSAAQAGGHPAYYSGDNISITGLYDGSNSNRNRGQVDGNVVTNFKLLSSTGSVGFTGMVFSRTNDLIGESKKNIVGSVTDTGVIRVECPGCTAMNITGVLLSNLSLGSQSALRLRNMEVGGISADAPLANAQVKGISKDVGTDSVLIEHCAVRQFAIHADSGAVAGIALIHNNYQQVFCRNSTVSDLSSNVNINGIYAFRLNSAGAFTANNIIEDNQVYGLYNNNGAVNGSVRGIFSDNVIGTGSASAYMNNTIRRNHVYDLYTTSTNTAAIVTGIENTNTYYQYFYVDTNTIHSLHNPAAYSGTQYSPAVQGISARGPRNAPVRIQGNMIYDLENTATSVAYVAGITCLHSGNTNVLQVLKNRIYDLRTPLASSGNVSGVLLNGASGAGSFTVQNNMIRLEPAKTEVYGINLLQISTAVTAYFNSISIGGTATGTNISAAFRKSRFTGTTVTSVNNVYYNTRTGGTGKHYALVNERPMPAQEWILSNYNDLYSVNPATVGLWYNKPLSFADFKDSSNMDAHSISVPVSFVDTTTADLHLLSGNSALVAGTSSTPVTDDYDGDERHPVPTIGADELEVMMALMKDEAKKTIAIYPNPAHDYLTVNIADNALLSIYDAQGKKIQDKKAVSKTVVDVQKLMPGMYLLIIRSSSGISAQWFIKQ</sequence>
<dbReference type="InterPro" id="IPR011050">
    <property type="entry name" value="Pectin_lyase_fold/virulence"/>
</dbReference>
<proteinExistence type="predicted"/>
<dbReference type="EMBL" id="CP140154">
    <property type="protein sequence ID" value="WQG88084.1"/>
    <property type="molecule type" value="Genomic_DNA"/>
</dbReference>
<keyword evidence="1" id="KW-0732">Signal</keyword>
<feature type="domain" description="Secretion system C-terminal sorting" evidence="2">
    <location>
        <begin position="883"/>
        <end position="942"/>
    </location>
</feature>
<dbReference type="InterPro" id="IPR026444">
    <property type="entry name" value="Secre_tail"/>
</dbReference>
<feature type="signal peptide" evidence="1">
    <location>
        <begin position="1"/>
        <end position="20"/>
    </location>
</feature>
<dbReference type="RefSeq" id="WP_083571695.1">
    <property type="nucleotide sequence ID" value="NZ_CP139972.1"/>
</dbReference>
<name>A0ABZ0XBV0_9BACT</name>
<evidence type="ECO:0000313" key="3">
    <source>
        <dbReference type="EMBL" id="WQG88084.1"/>
    </source>
</evidence>
<dbReference type="Pfam" id="PF18962">
    <property type="entry name" value="Por_Secre_tail"/>
    <property type="match status" value="1"/>
</dbReference>
<accession>A0ABZ0XBV0</accession>
<dbReference type="NCBIfam" id="TIGR04183">
    <property type="entry name" value="Por_Secre_tail"/>
    <property type="match status" value="1"/>
</dbReference>
<protein>
    <submittedName>
        <fullName evidence="3">T9SS type A sorting domain-containing protein</fullName>
    </submittedName>
</protein>
<dbReference type="Proteomes" id="UP001326715">
    <property type="component" value="Chromosome"/>
</dbReference>
<dbReference type="SUPFAM" id="SSF51126">
    <property type="entry name" value="Pectin lyase-like"/>
    <property type="match status" value="1"/>
</dbReference>